<keyword evidence="3" id="KW-1185">Reference proteome</keyword>
<name>A0A8K0S6N7_9HYPO</name>
<dbReference type="AlphaFoldDB" id="A0A8K0S6N7"/>
<comment type="caution">
    <text evidence="2">The sequence shown here is derived from an EMBL/GenBank/DDBJ whole genome shotgun (WGS) entry which is preliminary data.</text>
</comment>
<evidence type="ECO:0000256" key="1">
    <source>
        <dbReference type="SAM" id="SignalP"/>
    </source>
</evidence>
<feature type="chain" id="PRO_5035442617" description="Secreted protein" evidence="1">
    <location>
        <begin position="18"/>
        <end position="157"/>
    </location>
</feature>
<protein>
    <recommendedName>
        <fullName evidence="4">Secreted protein</fullName>
    </recommendedName>
</protein>
<organism evidence="2 3">
    <name type="scientific">Fusarium tricinctum</name>
    <dbReference type="NCBI Taxonomy" id="61284"/>
    <lineage>
        <taxon>Eukaryota</taxon>
        <taxon>Fungi</taxon>
        <taxon>Dikarya</taxon>
        <taxon>Ascomycota</taxon>
        <taxon>Pezizomycotina</taxon>
        <taxon>Sordariomycetes</taxon>
        <taxon>Hypocreomycetidae</taxon>
        <taxon>Hypocreales</taxon>
        <taxon>Nectriaceae</taxon>
        <taxon>Fusarium</taxon>
        <taxon>Fusarium tricinctum species complex</taxon>
    </lineage>
</organism>
<feature type="signal peptide" evidence="1">
    <location>
        <begin position="1"/>
        <end position="17"/>
    </location>
</feature>
<evidence type="ECO:0008006" key="4">
    <source>
        <dbReference type="Google" id="ProtNLM"/>
    </source>
</evidence>
<keyword evidence="1" id="KW-0732">Signal</keyword>
<dbReference type="Proteomes" id="UP000813427">
    <property type="component" value="Unassembled WGS sequence"/>
</dbReference>
<evidence type="ECO:0000313" key="3">
    <source>
        <dbReference type="Proteomes" id="UP000813427"/>
    </source>
</evidence>
<gene>
    <name evidence="2" type="ORF">BKA59DRAFT_103412</name>
</gene>
<proteinExistence type="predicted"/>
<dbReference type="EMBL" id="JAGPXF010000002">
    <property type="protein sequence ID" value="KAH7257311.1"/>
    <property type="molecule type" value="Genomic_DNA"/>
</dbReference>
<reference evidence="2" key="1">
    <citation type="journal article" date="2021" name="Nat. Commun.">
        <title>Genetic determinants of endophytism in the Arabidopsis root mycobiome.</title>
        <authorList>
            <person name="Mesny F."/>
            <person name="Miyauchi S."/>
            <person name="Thiergart T."/>
            <person name="Pickel B."/>
            <person name="Atanasova L."/>
            <person name="Karlsson M."/>
            <person name="Huettel B."/>
            <person name="Barry K.W."/>
            <person name="Haridas S."/>
            <person name="Chen C."/>
            <person name="Bauer D."/>
            <person name="Andreopoulos W."/>
            <person name="Pangilinan J."/>
            <person name="LaButti K."/>
            <person name="Riley R."/>
            <person name="Lipzen A."/>
            <person name="Clum A."/>
            <person name="Drula E."/>
            <person name="Henrissat B."/>
            <person name="Kohler A."/>
            <person name="Grigoriev I.V."/>
            <person name="Martin F.M."/>
            <person name="Hacquard S."/>
        </authorList>
    </citation>
    <scope>NUCLEOTIDE SEQUENCE</scope>
    <source>
        <strain evidence="2">MPI-SDFR-AT-0068</strain>
    </source>
</reference>
<accession>A0A8K0S6N7</accession>
<evidence type="ECO:0000313" key="2">
    <source>
        <dbReference type="EMBL" id="KAH7257311.1"/>
    </source>
</evidence>
<sequence length="157" mass="17500">MICLRVALLSCSFMCFPFFPFSPLDFYQPHSTHSQPVPTARKKKGPIPPCLGPLPSKDPPQCTAASSLCGAQSLIFDGASFLPSPGPMFTSRNIRVLLSYRSNTSVPLAGFPRFYTADSIVREKNKVLRDFHSLLTESYHIQGFSGRRRTLAVSFYY</sequence>